<evidence type="ECO:0000256" key="2">
    <source>
        <dbReference type="ARBA" id="ARBA00006260"/>
    </source>
</evidence>
<dbReference type="InterPro" id="IPR017383">
    <property type="entry name" value="ARPC1"/>
</dbReference>
<dbReference type="Gene3D" id="2.130.10.10">
    <property type="entry name" value="YVTN repeat-like/Quinoprotein amine dehydrogenase"/>
    <property type="match status" value="1"/>
</dbReference>
<evidence type="ECO:0000256" key="1">
    <source>
        <dbReference type="ARBA" id="ARBA00004245"/>
    </source>
</evidence>
<dbReference type="GO" id="GO:0005885">
    <property type="term" value="C:Arp2/3 protein complex"/>
    <property type="evidence" value="ECO:0007669"/>
    <property type="project" value="UniProtKB-UniRule"/>
</dbReference>
<dbReference type="InterPro" id="IPR015943">
    <property type="entry name" value="WD40/YVTN_repeat-like_dom_sf"/>
</dbReference>
<evidence type="ECO:0000313" key="11">
    <source>
        <dbReference type="Proteomes" id="UP000822476"/>
    </source>
</evidence>
<evidence type="ECO:0000256" key="7">
    <source>
        <dbReference type="ARBA" id="ARBA00023212"/>
    </source>
</evidence>
<organism evidence="10 11">
    <name type="scientific">Paragonimus skrjabini miyazakii</name>
    <dbReference type="NCBI Taxonomy" id="59628"/>
    <lineage>
        <taxon>Eukaryota</taxon>
        <taxon>Metazoa</taxon>
        <taxon>Spiralia</taxon>
        <taxon>Lophotrochozoa</taxon>
        <taxon>Platyhelminthes</taxon>
        <taxon>Trematoda</taxon>
        <taxon>Digenea</taxon>
        <taxon>Plagiorchiida</taxon>
        <taxon>Troglotremata</taxon>
        <taxon>Troglotrematidae</taxon>
        <taxon>Paragonimus</taxon>
    </lineage>
</organism>
<evidence type="ECO:0000256" key="5">
    <source>
        <dbReference type="ARBA" id="ARBA00022737"/>
    </source>
</evidence>
<dbReference type="OrthoDB" id="406844at2759"/>
<sequence>MTTAHVIGNDALVSHAFNGDGSQLAISVNTSDVYLLRVPTNATAKYQILDVLHEHTALVTGLDWAPKSDRIVSCSADRNAYVWTKQGDGKWKPTLVVLMIDRAAICVRWSPLEDRFAVGSGCKLVAVCCFDKELDWWTSKHIKKHFRSTVTCLDWHPNNSVLACGSSDFHMRVYSAHIKSGDTQSAWGNHSSLGDVLFEHYECEGGWVLGVSFSADGNKLVWTKHNSLIFVADVSANGDTKNGVRSGPAVVTFLRTDFLPFISCLWVGPSTFITAGYDCCPIAFKYTDGTIQYVHKLDVKSETKASGKFSAMKKFQDIDRMATTDNVGSRLPTVHQNCINELRLYRGNRSDASRISSIGRDGYLVFWDLPSLCQEIAQLSIA</sequence>
<evidence type="ECO:0000313" key="10">
    <source>
        <dbReference type="EMBL" id="KAF7233599.1"/>
    </source>
</evidence>
<feature type="repeat" description="WD" evidence="9">
    <location>
        <begin position="52"/>
        <end position="83"/>
    </location>
</feature>
<reference evidence="10" key="1">
    <citation type="submission" date="2019-07" db="EMBL/GenBank/DDBJ databases">
        <title>Annotation for the trematode Paragonimus miyazaki's.</title>
        <authorList>
            <person name="Choi Y.-J."/>
        </authorList>
    </citation>
    <scope>NUCLEOTIDE SEQUENCE</scope>
    <source>
        <strain evidence="10">Japan</strain>
    </source>
</reference>
<protein>
    <recommendedName>
        <fullName evidence="8">Actin-related protein 2/3 complex subunit</fullName>
    </recommendedName>
</protein>
<comment type="subcellular location">
    <subcellularLocation>
        <location evidence="1">Cytoplasm</location>
        <location evidence="1">Cytoskeleton</location>
    </subcellularLocation>
</comment>
<comment type="function">
    <text evidence="8">Functions as component of the Arp2/3 complex which is involved in regulation of actin polymerization and together with an activating nucleation-promoting factor (NPF) mediates the formation of branched actin networks.</text>
</comment>
<comment type="similarity">
    <text evidence="2 8">Belongs to the WD repeat ARPC1 family.</text>
</comment>
<dbReference type="PROSITE" id="PS50294">
    <property type="entry name" value="WD_REPEATS_REGION"/>
    <property type="match status" value="1"/>
</dbReference>
<dbReference type="SUPFAM" id="SSF50978">
    <property type="entry name" value="WD40 repeat-like"/>
    <property type="match status" value="1"/>
</dbReference>
<dbReference type="AlphaFoldDB" id="A0A8S9YBG9"/>
<dbReference type="PROSITE" id="PS50082">
    <property type="entry name" value="WD_REPEATS_2"/>
    <property type="match status" value="1"/>
</dbReference>
<dbReference type="GO" id="GO:0034314">
    <property type="term" value="P:Arp2/3 complex-mediated actin nucleation"/>
    <property type="evidence" value="ECO:0007669"/>
    <property type="project" value="UniProtKB-UniRule"/>
</dbReference>
<gene>
    <name evidence="10" type="ORF">EG68_10926</name>
</gene>
<dbReference type="PANTHER" id="PTHR10709:SF2">
    <property type="entry name" value="ACTIN-RELATED PROTEIN 2_3 COMPLEX SUBUNIT"/>
    <property type="match status" value="1"/>
</dbReference>
<keyword evidence="11" id="KW-1185">Reference proteome</keyword>
<proteinExistence type="inferred from homology"/>
<dbReference type="InterPro" id="IPR036322">
    <property type="entry name" value="WD40_repeat_dom_sf"/>
</dbReference>
<name>A0A8S9YBG9_9TREM</name>
<dbReference type="InterPro" id="IPR001680">
    <property type="entry name" value="WD40_rpt"/>
</dbReference>
<dbReference type="PIRSF" id="PIRSF038093">
    <property type="entry name" value="ARP2/3_su1"/>
    <property type="match status" value="1"/>
</dbReference>
<keyword evidence="4 9" id="KW-0853">WD repeat</keyword>
<evidence type="ECO:0000256" key="6">
    <source>
        <dbReference type="ARBA" id="ARBA00023203"/>
    </source>
</evidence>
<evidence type="ECO:0000256" key="9">
    <source>
        <dbReference type="PROSITE-ProRule" id="PRU00221"/>
    </source>
</evidence>
<dbReference type="EMBL" id="JTDE01020949">
    <property type="protein sequence ID" value="KAF7233599.1"/>
    <property type="molecule type" value="Genomic_DNA"/>
</dbReference>
<keyword evidence="7 8" id="KW-0206">Cytoskeleton</keyword>
<dbReference type="Pfam" id="PF00400">
    <property type="entry name" value="WD40"/>
    <property type="match status" value="2"/>
</dbReference>
<keyword evidence="5" id="KW-0677">Repeat</keyword>
<dbReference type="PANTHER" id="PTHR10709">
    <property type="entry name" value="ACTIN-RELATED PROTEIN 2/3 COMPLEX SUBUNIT 1"/>
    <property type="match status" value="1"/>
</dbReference>
<comment type="caution">
    <text evidence="10">The sequence shown here is derived from an EMBL/GenBank/DDBJ whole genome shotgun (WGS) entry which is preliminary data.</text>
</comment>
<keyword evidence="3 8" id="KW-0963">Cytoplasm</keyword>
<keyword evidence="6 8" id="KW-0009">Actin-binding</keyword>
<evidence type="ECO:0000256" key="8">
    <source>
        <dbReference type="PIRNR" id="PIRNR038093"/>
    </source>
</evidence>
<dbReference type="Proteomes" id="UP000822476">
    <property type="component" value="Unassembled WGS sequence"/>
</dbReference>
<dbReference type="GO" id="GO:0051015">
    <property type="term" value="F:actin filament binding"/>
    <property type="evidence" value="ECO:0007669"/>
    <property type="project" value="TreeGrafter"/>
</dbReference>
<accession>A0A8S9YBG9</accession>
<evidence type="ECO:0000256" key="4">
    <source>
        <dbReference type="ARBA" id="ARBA00022574"/>
    </source>
</evidence>
<evidence type="ECO:0000256" key="3">
    <source>
        <dbReference type="ARBA" id="ARBA00022490"/>
    </source>
</evidence>
<dbReference type="SMART" id="SM00320">
    <property type="entry name" value="WD40"/>
    <property type="match status" value="5"/>
</dbReference>